<feature type="domain" description="ATPase V1 complex subunit H C-terminal" evidence="7">
    <location>
        <begin position="331"/>
        <end position="446"/>
    </location>
</feature>
<dbReference type="SUPFAM" id="SSF48371">
    <property type="entry name" value="ARM repeat"/>
    <property type="match status" value="1"/>
</dbReference>
<dbReference type="PIRSF" id="PIRSF032184">
    <property type="entry name" value="ATPase_V1_H"/>
    <property type="match status" value="1"/>
</dbReference>
<evidence type="ECO:0000256" key="6">
    <source>
        <dbReference type="PIRNR" id="PIRNR032184"/>
    </source>
</evidence>
<dbReference type="Gene3D" id="1.25.10.10">
    <property type="entry name" value="Leucine-rich Repeat Variant"/>
    <property type="match status" value="1"/>
</dbReference>
<evidence type="ECO:0000256" key="2">
    <source>
        <dbReference type="ARBA" id="ARBA00022448"/>
    </source>
</evidence>
<comment type="subunit">
    <text evidence="6">V-ATPase is a heteromultimeric enzyme made up of two complexes: the ATP-hydrolytic V1 complex and the proton translocation V0 complex.</text>
</comment>
<evidence type="ECO:0000313" key="8">
    <source>
        <dbReference type="EMBL" id="CAB3401500.1"/>
    </source>
</evidence>
<evidence type="ECO:0000256" key="3">
    <source>
        <dbReference type="ARBA" id="ARBA00022781"/>
    </source>
</evidence>
<evidence type="ECO:0000256" key="5">
    <source>
        <dbReference type="ARBA" id="ARBA00046225"/>
    </source>
</evidence>
<dbReference type="Gene3D" id="1.25.40.150">
    <property type="entry name" value="V-type ATPase, subunit H, C-terminal domain"/>
    <property type="match status" value="1"/>
</dbReference>
<dbReference type="CDD" id="cd00256">
    <property type="entry name" value="VATPase_H"/>
    <property type="match status" value="1"/>
</dbReference>
<dbReference type="InterPro" id="IPR011987">
    <property type="entry name" value="ATPase_V1-cplx_hsu_C"/>
</dbReference>
<dbReference type="OrthoDB" id="10263554at2759"/>
<dbReference type="EMBL" id="CADEPM010000003">
    <property type="protein sequence ID" value="CAB3401500.1"/>
    <property type="molecule type" value="Genomic_DNA"/>
</dbReference>
<dbReference type="PANTHER" id="PTHR10698">
    <property type="entry name" value="V-TYPE PROTON ATPASE SUBUNIT H"/>
    <property type="match status" value="1"/>
</dbReference>
<dbReference type="GO" id="GO:0000221">
    <property type="term" value="C:vacuolar proton-transporting V-type ATPase, V1 domain"/>
    <property type="evidence" value="ECO:0007669"/>
    <property type="project" value="UniProtKB-UniRule"/>
</dbReference>
<evidence type="ECO:0000256" key="4">
    <source>
        <dbReference type="ARBA" id="ARBA00023065"/>
    </source>
</evidence>
<dbReference type="GO" id="GO:0005765">
    <property type="term" value="C:lysosomal membrane"/>
    <property type="evidence" value="ECO:0007669"/>
    <property type="project" value="TreeGrafter"/>
</dbReference>
<dbReference type="Pfam" id="PF03224">
    <property type="entry name" value="V-ATPase_H_N"/>
    <property type="match status" value="1"/>
</dbReference>
<dbReference type="InterPro" id="IPR011989">
    <property type="entry name" value="ARM-like"/>
</dbReference>
<keyword evidence="4 6" id="KW-0406">Ion transport</keyword>
<keyword evidence="9" id="KW-1185">Reference proteome</keyword>
<name>A0A8S1EPS9_9PELO</name>
<keyword evidence="3 6" id="KW-0375">Hydrogen ion transport</keyword>
<dbReference type="AlphaFoldDB" id="A0A8S1EPS9"/>
<reference evidence="8 9" key="1">
    <citation type="submission" date="2020-04" db="EMBL/GenBank/DDBJ databases">
        <authorList>
            <person name="Laetsch R D."/>
            <person name="Stevens L."/>
            <person name="Kumar S."/>
            <person name="Blaxter L. M."/>
        </authorList>
    </citation>
    <scope>NUCLEOTIDE SEQUENCE [LARGE SCALE GENOMIC DNA]</scope>
</reference>
<dbReference type="Pfam" id="PF11698">
    <property type="entry name" value="V-ATPase_H_C"/>
    <property type="match status" value="1"/>
</dbReference>
<proteinExistence type="inferred from homology"/>
<evidence type="ECO:0000313" key="9">
    <source>
        <dbReference type="Proteomes" id="UP000494206"/>
    </source>
</evidence>
<evidence type="ECO:0000256" key="1">
    <source>
        <dbReference type="ARBA" id="ARBA00008613"/>
    </source>
</evidence>
<dbReference type="InterPro" id="IPR004908">
    <property type="entry name" value="ATPase_V1-cplx_hsu"/>
</dbReference>
<comment type="caution">
    <text evidence="8">The sequence shown here is derived from an EMBL/GenBank/DDBJ whole genome shotgun (WGS) entry which is preliminary data.</text>
</comment>
<dbReference type="InterPro" id="IPR016024">
    <property type="entry name" value="ARM-type_fold"/>
</dbReference>
<comment type="function">
    <text evidence="5">Subunit of the V1 complex of vacuolar(H+)-ATPase (V-ATPase), a multisubunit enzyme composed of a peripheral complex (V1) that hydrolyzes ATP and a membrane integral complex (V0) that translocates protons. V-ATPase is responsible for acidifying and maintaining the pH of intracellular compartments and in some cell types, is targeted to the plasma membrane, where it is responsible for acidifying the extracellular environment. Subunit H is essential for V-ATPase activity, but not for the assembly of the complex.</text>
</comment>
<keyword evidence="2 6" id="KW-0813">Transport</keyword>
<sequence>MGYGENHDSELIRTHLDAEAAKIRALRVNWKPYLQARMISQYDYDFIVTYEEAETEKERNVVFNAYREKAVYAFVHLVTQVSKDEYVRYALTELSDLLQTNRKCVEIFQETADAQKRSAFSWFLGLLHRPDPYIPHITSVIITRIASVRNHRLIGDELEYFVGFLKEQLNRGTANDFIATTVRCMQTLFRYDPYRYAFSHSNGLDSLIHALYSTRKCGFQIQYQIIFVIWLLMFNKYAAEHALNGSLISTIVTILGTCQKEKIIRIVLATLRNILTKIDDKLYRKQALLQMVQCKLQKKLELMSKRKFDDPDIADDIQYLQTELELSVHSLTSFDEYEHELRHGTLHWSPVHKCDKFWSENAQKLNENRNELLKMLLNLLETSLDPLVLCVAAHDVGEYVRYYPRGKDIVEKLGGKESMMRLLTVKDPNVRYHALLAAQKLMVVNWKLLGLSDDD</sequence>
<accession>A0A8S1EPS9</accession>
<organism evidence="8 9">
    <name type="scientific">Caenorhabditis bovis</name>
    <dbReference type="NCBI Taxonomy" id="2654633"/>
    <lineage>
        <taxon>Eukaryota</taxon>
        <taxon>Metazoa</taxon>
        <taxon>Ecdysozoa</taxon>
        <taxon>Nematoda</taxon>
        <taxon>Chromadorea</taxon>
        <taxon>Rhabditida</taxon>
        <taxon>Rhabditina</taxon>
        <taxon>Rhabditomorpha</taxon>
        <taxon>Rhabditoidea</taxon>
        <taxon>Rhabditidae</taxon>
        <taxon>Peloderinae</taxon>
        <taxon>Caenorhabditis</taxon>
    </lineage>
</organism>
<comment type="similarity">
    <text evidence="1 6">Belongs to the V-ATPase H subunit family.</text>
</comment>
<dbReference type="InterPro" id="IPR038497">
    <property type="entry name" value="ATPase_V1-cplx_hsu_C_sf"/>
</dbReference>
<dbReference type="GO" id="GO:0046961">
    <property type="term" value="F:proton-transporting ATPase activity, rotational mechanism"/>
    <property type="evidence" value="ECO:0007669"/>
    <property type="project" value="UniProtKB-UniRule"/>
</dbReference>
<dbReference type="Proteomes" id="UP000494206">
    <property type="component" value="Unassembled WGS sequence"/>
</dbReference>
<evidence type="ECO:0000259" key="7">
    <source>
        <dbReference type="Pfam" id="PF11698"/>
    </source>
</evidence>
<protein>
    <recommendedName>
        <fullName evidence="6">V-type proton ATPase subunit H</fullName>
    </recommendedName>
</protein>
<gene>
    <name evidence="8" type="ORF">CBOVIS_LOCUS4242</name>
</gene>
<dbReference type="PANTHER" id="PTHR10698:SF1">
    <property type="entry name" value="V-TYPE PROTON ATPASE SUBUNIT H 1-RELATED"/>
    <property type="match status" value="1"/>
</dbReference>